<dbReference type="NCBIfam" id="TIGR00254">
    <property type="entry name" value="GGDEF"/>
    <property type="match status" value="1"/>
</dbReference>
<gene>
    <name evidence="7" type="ORF">ENV30_08945</name>
</gene>
<dbReference type="FunFam" id="3.30.70.270:FF:000001">
    <property type="entry name" value="Diguanylate cyclase domain protein"/>
    <property type="match status" value="1"/>
</dbReference>
<feature type="domain" description="Response regulatory" evidence="5">
    <location>
        <begin position="7"/>
        <end position="123"/>
    </location>
</feature>
<dbReference type="PROSITE" id="PS50110">
    <property type="entry name" value="RESPONSE_REGULATORY"/>
    <property type="match status" value="1"/>
</dbReference>
<evidence type="ECO:0000256" key="1">
    <source>
        <dbReference type="ARBA" id="ARBA00012528"/>
    </source>
</evidence>
<dbReference type="EC" id="2.7.7.65" evidence="1"/>
<sequence length="328" mass="37465">MGETEGKVIVVDDSQFIRYLVKDVLEREGFTVTAFPDGQTLLACKDLEAADVLLLDVVLPDTDGFTLCRKLRMHPELAHLPVIFLTALETQDARVKSFEVGGNDYLVKPIHPQELLARVRTHAKLRKYLRELEEKNRKLEELAAELEHLAFFDTLTGIPNRRSFDQRLAEMEANHLRYGTPYALIVIDIDHFKYYNDTLGHHRGDELLRSLAQVFLHSVRGGDFVSRFGGEEFTVLCFGAWEEEGLVVAERLRKNVEERSFPHPKSPIAKVVTVSCGVCGREHARSAGDLFTRADRALYEAKKRGRNRVVAFEELQEEEEWTAKERDA</sequence>
<dbReference type="Pfam" id="PF00990">
    <property type="entry name" value="GGDEF"/>
    <property type="match status" value="1"/>
</dbReference>
<dbReference type="PANTHER" id="PTHR45138:SF9">
    <property type="entry name" value="DIGUANYLATE CYCLASE DGCM-RELATED"/>
    <property type="match status" value="1"/>
</dbReference>
<dbReference type="CDD" id="cd17574">
    <property type="entry name" value="REC_OmpR"/>
    <property type="match status" value="1"/>
</dbReference>
<dbReference type="GO" id="GO:0043709">
    <property type="term" value="P:cell adhesion involved in single-species biofilm formation"/>
    <property type="evidence" value="ECO:0007669"/>
    <property type="project" value="TreeGrafter"/>
</dbReference>
<evidence type="ECO:0000313" key="7">
    <source>
        <dbReference type="EMBL" id="HGI31412.1"/>
    </source>
</evidence>
<dbReference type="PROSITE" id="PS50887">
    <property type="entry name" value="GGDEF"/>
    <property type="match status" value="1"/>
</dbReference>
<keyword evidence="3" id="KW-0597">Phosphoprotein</keyword>
<dbReference type="InterPro" id="IPR043128">
    <property type="entry name" value="Rev_trsase/Diguanyl_cyclase"/>
</dbReference>
<dbReference type="SUPFAM" id="SSF55073">
    <property type="entry name" value="Nucleotide cyclase"/>
    <property type="match status" value="1"/>
</dbReference>
<dbReference type="Pfam" id="PF00072">
    <property type="entry name" value="Response_reg"/>
    <property type="match status" value="1"/>
</dbReference>
<dbReference type="InterPro" id="IPR000160">
    <property type="entry name" value="GGDEF_dom"/>
</dbReference>
<dbReference type="SUPFAM" id="SSF52172">
    <property type="entry name" value="CheY-like"/>
    <property type="match status" value="1"/>
</dbReference>
<feature type="modified residue" description="4-aspartylphosphate" evidence="3">
    <location>
        <position position="56"/>
    </location>
</feature>
<protein>
    <recommendedName>
        <fullName evidence="1">diguanylate cyclase</fullName>
        <ecNumber evidence="1">2.7.7.65</ecNumber>
    </recommendedName>
</protein>
<dbReference type="InterPro" id="IPR001789">
    <property type="entry name" value="Sig_transdc_resp-reg_receiver"/>
</dbReference>
<dbReference type="CDD" id="cd01949">
    <property type="entry name" value="GGDEF"/>
    <property type="match status" value="1"/>
</dbReference>
<dbReference type="InterPro" id="IPR050469">
    <property type="entry name" value="Diguanylate_Cyclase"/>
</dbReference>
<evidence type="ECO:0000256" key="4">
    <source>
        <dbReference type="SAM" id="Coils"/>
    </source>
</evidence>
<comment type="caution">
    <text evidence="7">The sequence shown here is derived from an EMBL/GenBank/DDBJ whole genome shotgun (WGS) entry which is preliminary data.</text>
</comment>
<proteinExistence type="predicted"/>
<keyword evidence="4" id="KW-0175">Coiled coil</keyword>
<dbReference type="SMART" id="SM00448">
    <property type="entry name" value="REC"/>
    <property type="match status" value="1"/>
</dbReference>
<organism evidence="7">
    <name type="scientific">Candidatus Caldatribacterium californiense</name>
    <dbReference type="NCBI Taxonomy" id="1454726"/>
    <lineage>
        <taxon>Bacteria</taxon>
        <taxon>Pseudomonadati</taxon>
        <taxon>Atribacterota</taxon>
        <taxon>Atribacteria</taxon>
        <taxon>Atribacterales</taxon>
        <taxon>Candidatus Caldatribacteriaceae</taxon>
        <taxon>Candidatus Caldatribacterium</taxon>
    </lineage>
</organism>
<feature type="domain" description="GGDEF" evidence="6">
    <location>
        <begin position="180"/>
        <end position="314"/>
    </location>
</feature>
<comment type="catalytic activity">
    <reaction evidence="2">
        <text>2 GTP = 3',3'-c-di-GMP + 2 diphosphate</text>
        <dbReference type="Rhea" id="RHEA:24898"/>
        <dbReference type="ChEBI" id="CHEBI:33019"/>
        <dbReference type="ChEBI" id="CHEBI:37565"/>
        <dbReference type="ChEBI" id="CHEBI:58805"/>
        <dbReference type="EC" id="2.7.7.65"/>
    </reaction>
</comment>
<reference evidence="7" key="1">
    <citation type="journal article" date="2020" name="mSystems">
        <title>Genome- and Community-Level Interaction Insights into Carbon Utilization and Element Cycling Functions of Hydrothermarchaeota in Hydrothermal Sediment.</title>
        <authorList>
            <person name="Zhou Z."/>
            <person name="Liu Y."/>
            <person name="Xu W."/>
            <person name="Pan J."/>
            <person name="Luo Z.H."/>
            <person name="Li M."/>
        </authorList>
    </citation>
    <scope>NUCLEOTIDE SEQUENCE [LARGE SCALE GENOMIC DNA]</scope>
    <source>
        <strain evidence="7">SpSt-747</strain>
    </source>
</reference>
<evidence type="ECO:0000256" key="2">
    <source>
        <dbReference type="ARBA" id="ARBA00034247"/>
    </source>
</evidence>
<dbReference type="InterPro" id="IPR011006">
    <property type="entry name" value="CheY-like_superfamily"/>
</dbReference>
<dbReference type="SMART" id="SM00267">
    <property type="entry name" value="GGDEF"/>
    <property type="match status" value="1"/>
</dbReference>
<accession>A0A7V3YHX0</accession>
<evidence type="ECO:0000259" key="6">
    <source>
        <dbReference type="PROSITE" id="PS50887"/>
    </source>
</evidence>
<evidence type="ECO:0000259" key="5">
    <source>
        <dbReference type="PROSITE" id="PS50110"/>
    </source>
</evidence>
<dbReference type="AlphaFoldDB" id="A0A7V3YHX0"/>
<feature type="coiled-coil region" evidence="4">
    <location>
        <begin position="122"/>
        <end position="149"/>
    </location>
</feature>
<dbReference type="InterPro" id="IPR029787">
    <property type="entry name" value="Nucleotide_cyclase"/>
</dbReference>
<dbReference type="GO" id="GO:1902201">
    <property type="term" value="P:negative regulation of bacterial-type flagellum-dependent cell motility"/>
    <property type="evidence" value="ECO:0007669"/>
    <property type="project" value="TreeGrafter"/>
</dbReference>
<evidence type="ECO:0000256" key="3">
    <source>
        <dbReference type="PROSITE-ProRule" id="PRU00169"/>
    </source>
</evidence>
<dbReference type="GO" id="GO:0005886">
    <property type="term" value="C:plasma membrane"/>
    <property type="evidence" value="ECO:0007669"/>
    <property type="project" value="TreeGrafter"/>
</dbReference>
<name>A0A7V3YHX0_9BACT</name>
<dbReference type="EMBL" id="DTFV01000127">
    <property type="protein sequence ID" value="HGI31412.1"/>
    <property type="molecule type" value="Genomic_DNA"/>
</dbReference>
<dbReference type="GO" id="GO:0000160">
    <property type="term" value="P:phosphorelay signal transduction system"/>
    <property type="evidence" value="ECO:0007669"/>
    <property type="project" value="InterPro"/>
</dbReference>
<dbReference type="PANTHER" id="PTHR45138">
    <property type="entry name" value="REGULATORY COMPONENTS OF SENSORY TRANSDUCTION SYSTEM"/>
    <property type="match status" value="1"/>
</dbReference>
<dbReference type="GO" id="GO:0052621">
    <property type="term" value="F:diguanylate cyclase activity"/>
    <property type="evidence" value="ECO:0007669"/>
    <property type="project" value="UniProtKB-EC"/>
</dbReference>
<dbReference type="Gene3D" id="3.30.70.270">
    <property type="match status" value="1"/>
</dbReference>
<dbReference type="Gene3D" id="3.40.50.2300">
    <property type="match status" value="1"/>
</dbReference>